<proteinExistence type="predicted"/>
<dbReference type="RefSeq" id="WP_307686936.1">
    <property type="nucleotide sequence ID" value="NZ_JAUSRD010000020.1"/>
</dbReference>
<comment type="caution">
    <text evidence="1">The sequence shown here is derived from an EMBL/GenBank/DDBJ whole genome shotgun (WGS) entry which is preliminary data.</text>
</comment>
<protein>
    <submittedName>
        <fullName evidence="1">Uncharacterized protein</fullName>
    </submittedName>
</protein>
<dbReference type="EMBL" id="JAUSRD010000020">
    <property type="protein sequence ID" value="MDP9896737.1"/>
    <property type="molecule type" value="Genomic_DNA"/>
</dbReference>
<evidence type="ECO:0000313" key="1">
    <source>
        <dbReference type="EMBL" id="MDP9896737.1"/>
    </source>
</evidence>
<reference evidence="1" key="1">
    <citation type="submission" date="2023-07" db="EMBL/GenBank/DDBJ databases">
        <title>Sorghum-associated microbial communities from plants grown in Nebraska, USA.</title>
        <authorList>
            <person name="Schachtman D."/>
        </authorList>
    </citation>
    <scope>NUCLEOTIDE SEQUENCE</scope>
    <source>
        <strain evidence="1">DS3754</strain>
    </source>
</reference>
<evidence type="ECO:0000313" key="2">
    <source>
        <dbReference type="Proteomes" id="UP001242045"/>
    </source>
</evidence>
<name>A0AAW8D2X2_9BURK</name>
<sequence>MATSQEFSVADSVMVDVRILGADHYVFAAHSEQGLARGAYRCQLVEYLRGQWSLLASWPWQAVALEIAPQPQGTRFDVLGRDGQVGSLAGGVQTQVHVEPGRPVGPFRGLRAVKGTLFAFGMKREVYWRDPSDAWIRITDGFEPAPDPALSFAERMKARIGKVGGINAIATDTQGYLTGFGMRGEIWRFVVDRWKAVDSPSNLMLLDATEAEDGTLYVCGQMGLLLRGDADRWAPVSYLGPQKLDFCAIQWFAGALYVADGNSLRVMEDDELKVVDHGVEEIVPCVVLAAAHGQMLSMAGQEVWQTADGRRWKCILG</sequence>
<gene>
    <name evidence="1" type="ORF">J2W31_005873</name>
</gene>
<accession>A0AAW8D2X2</accession>
<dbReference type="Proteomes" id="UP001242045">
    <property type="component" value="Unassembled WGS sequence"/>
</dbReference>
<organism evidence="1 2">
    <name type="scientific">Variovorax boronicumulans</name>
    <dbReference type="NCBI Taxonomy" id="436515"/>
    <lineage>
        <taxon>Bacteria</taxon>
        <taxon>Pseudomonadati</taxon>
        <taxon>Pseudomonadota</taxon>
        <taxon>Betaproteobacteria</taxon>
        <taxon>Burkholderiales</taxon>
        <taxon>Comamonadaceae</taxon>
        <taxon>Variovorax</taxon>
    </lineage>
</organism>
<dbReference type="AlphaFoldDB" id="A0AAW8D2X2"/>